<comment type="catalytic activity">
    <reaction evidence="2 7">
        <text>glutathione + H2O = L-cysteinylglycine + L-glutamate</text>
        <dbReference type="Rhea" id="RHEA:28807"/>
        <dbReference type="ChEBI" id="CHEBI:15377"/>
        <dbReference type="ChEBI" id="CHEBI:29985"/>
        <dbReference type="ChEBI" id="CHEBI:57925"/>
        <dbReference type="ChEBI" id="CHEBI:61694"/>
        <dbReference type="EC" id="3.4.19.13"/>
    </reaction>
</comment>
<keyword evidence="9" id="KW-1185">Reference proteome</keyword>
<dbReference type="Proteomes" id="UP000198729">
    <property type="component" value="Unassembled WGS sequence"/>
</dbReference>
<evidence type="ECO:0000256" key="2">
    <source>
        <dbReference type="ARBA" id="ARBA00001089"/>
    </source>
</evidence>
<dbReference type="OrthoDB" id="5297205at2"/>
<protein>
    <recommendedName>
        <fullName evidence="7">Glutathione hydrolase proenzyme</fullName>
        <ecNumber evidence="7">2.3.2.2</ecNumber>
        <ecNumber evidence="7">3.4.19.13</ecNumber>
    </recommendedName>
    <component>
        <recommendedName>
            <fullName evidence="7">Glutathione hydrolase large chain</fullName>
        </recommendedName>
    </component>
    <component>
        <recommendedName>
            <fullName evidence="7">Glutathione hydrolase small chain</fullName>
        </recommendedName>
    </component>
</protein>
<dbReference type="GO" id="GO:0006751">
    <property type="term" value="P:glutathione catabolic process"/>
    <property type="evidence" value="ECO:0007669"/>
    <property type="project" value="UniProtKB-UniRule"/>
</dbReference>
<keyword evidence="7 8" id="KW-0808">Transferase</keyword>
<dbReference type="EC" id="2.3.2.2" evidence="7"/>
<dbReference type="RefSeq" id="WP_090285305.1">
    <property type="nucleotide sequence ID" value="NZ_FMWO01000043.1"/>
</dbReference>
<dbReference type="Gene3D" id="1.10.246.130">
    <property type="match status" value="1"/>
</dbReference>
<gene>
    <name evidence="8" type="ORF">NSMM_360031</name>
</gene>
<evidence type="ECO:0000256" key="5">
    <source>
        <dbReference type="PIRSR" id="PIRSR600101-1"/>
    </source>
</evidence>
<keyword evidence="3 7" id="KW-0012">Acyltransferase</keyword>
<comment type="subunit">
    <text evidence="7">This enzyme consists of two polypeptide chains, which are synthesized in precursor form from a single polypeptide.</text>
</comment>
<proteinExistence type="inferred from homology"/>
<dbReference type="Pfam" id="PF01019">
    <property type="entry name" value="G_glu_transpept"/>
    <property type="match status" value="1"/>
</dbReference>
<dbReference type="AlphaFoldDB" id="A0A1G5SDD1"/>
<comment type="catalytic activity">
    <reaction evidence="1 7">
        <text>an S-substituted glutathione + H2O = an S-substituted L-cysteinylglycine + L-glutamate</text>
        <dbReference type="Rhea" id="RHEA:59468"/>
        <dbReference type="ChEBI" id="CHEBI:15377"/>
        <dbReference type="ChEBI" id="CHEBI:29985"/>
        <dbReference type="ChEBI" id="CHEBI:90779"/>
        <dbReference type="ChEBI" id="CHEBI:143103"/>
        <dbReference type="EC" id="3.4.19.13"/>
    </reaction>
</comment>
<dbReference type="NCBIfam" id="TIGR00066">
    <property type="entry name" value="g_glut_trans"/>
    <property type="match status" value="1"/>
</dbReference>
<dbReference type="PANTHER" id="PTHR43199">
    <property type="entry name" value="GLUTATHIONE HYDROLASE"/>
    <property type="match status" value="1"/>
</dbReference>
<feature type="active site" description="Nucleophile" evidence="5">
    <location>
        <position position="396"/>
    </location>
</feature>
<feature type="binding site" evidence="6">
    <location>
        <position position="99"/>
    </location>
    <ligand>
        <name>L-glutamate</name>
        <dbReference type="ChEBI" id="CHEBI:29985"/>
    </ligand>
</feature>
<dbReference type="InterPro" id="IPR051792">
    <property type="entry name" value="GGT_bact"/>
</dbReference>
<comment type="similarity">
    <text evidence="7">Belongs to the gamma-glutamyltransferase family.</text>
</comment>
<dbReference type="UniPathway" id="UPA00204"/>
<dbReference type="EMBL" id="FMWO01000043">
    <property type="protein sequence ID" value="SCZ85216.1"/>
    <property type="molecule type" value="Genomic_DNA"/>
</dbReference>
<dbReference type="InterPro" id="IPR043138">
    <property type="entry name" value="GGT_lsub"/>
</dbReference>
<evidence type="ECO:0000256" key="3">
    <source>
        <dbReference type="ARBA" id="ARBA00023315"/>
    </source>
</evidence>
<feature type="binding site" evidence="6">
    <location>
        <position position="488"/>
    </location>
    <ligand>
        <name>L-glutamate</name>
        <dbReference type="ChEBI" id="CHEBI:29985"/>
    </ligand>
</feature>
<comment type="pathway">
    <text evidence="7">Sulfur metabolism; glutathione metabolism.</text>
</comment>
<keyword evidence="7" id="KW-0317">Glutathione biosynthesis</keyword>
<dbReference type="Gene3D" id="3.60.20.40">
    <property type="match status" value="1"/>
</dbReference>
<evidence type="ECO:0000313" key="9">
    <source>
        <dbReference type="Proteomes" id="UP000198729"/>
    </source>
</evidence>
<accession>A0A1G5SDD1</accession>
<dbReference type="STRING" id="51642.NSMM_360031"/>
<evidence type="ECO:0000256" key="1">
    <source>
        <dbReference type="ARBA" id="ARBA00001049"/>
    </source>
</evidence>
<organism evidence="8 9">
    <name type="scientific">Nitrosomonas mobilis</name>
    <dbReference type="NCBI Taxonomy" id="51642"/>
    <lineage>
        <taxon>Bacteria</taxon>
        <taxon>Pseudomonadati</taxon>
        <taxon>Pseudomonadota</taxon>
        <taxon>Betaproteobacteria</taxon>
        <taxon>Nitrosomonadales</taxon>
        <taxon>Nitrosomonadaceae</taxon>
        <taxon>Nitrosomonas</taxon>
    </lineage>
</organism>
<keyword evidence="7" id="KW-0378">Hydrolase</keyword>
<keyword evidence="7" id="KW-0865">Zymogen</keyword>
<feature type="binding site" evidence="6">
    <location>
        <position position="438"/>
    </location>
    <ligand>
        <name>L-glutamate</name>
        <dbReference type="ChEBI" id="CHEBI:29985"/>
    </ligand>
</feature>
<name>A0A1G5SDD1_9PROT</name>
<dbReference type="SUPFAM" id="SSF56235">
    <property type="entry name" value="N-terminal nucleophile aminohydrolases (Ntn hydrolases)"/>
    <property type="match status" value="1"/>
</dbReference>
<reference evidence="8 9" key="1">
    <citation type="submission" date="2016-10" db="EMBL/GenBank/DDBJ databases">
        <authorList>
            <person name="de Groot N.N."/>
        </authorList>
    </citation>
    <scope>NUCLEOTIDE SEQUENCE [LARGE SCALE GENOMIC DNA]</scope>
    <source>
        <strain evidence="8">1</strain>
    </source>
</reference>
<evidence type="ECO:0000256" key="4">
    <source>
        <dbReference type="ARBA" id="ARBA00047417"/>
    </source>
</evidence>
<dbReference type="GO" id="GO:0006750">
    <property type="term" value="P:glutathione biosynthetic process"/>
    <property type="evidence" value="ECO:0007669"/>
    <property type="project" value="UniProtKB-KW"/>
</dbReference>
<dbReference type="PANTHER" id="PTHR43199:SF6">
    <property type="entry name" value="GLUTATHIONE HYDROLASE PROENZYME"/>
    <property type="match status" value="1"/>
</dbReference>
<dbReference type="InterPro" id="IPR043137">
    <property type="entry name" value="GGT_ssub_C"/>
</dbReference>
<sequence>MKAAIRKQIYRNLMRTIICLILSMYLTANHAGYAVVTAHPLATRIGEQILEQGGNAFDAAVAVAAALAVVEPYASGLGGGGFWLLHRARDGFEIIIDGRETAPENAHEALYLDDNGNLIPHASLTGGLAAAIPGTPAALAHVTRKYGNNSLMRNLIPAIRLARKGFIADSRLVNAIANHQQKLSHFSASARIFTPDGRIPAKGERFYQRELAKTLAKLGKHGESGFYRGMIATDLIRSINANNGIWTQADLEKYRVIERPPTYIQYRDAKITTAGLPSAGGLTLAQALNILEQFDLKEKNDIEQAHLIIESMRRAYEDRTNCFGDTDFVIVDIEKFSSKAYAARRATTINLDEASQSQLQPNELACRDDTQSQFRLRSLTPKTQQNLDMVQEGENTSHFSIMDSEGNRVATTLSINTFFGSGLVAGNTGILVNSEMDDFTTALNASNIYGLRGSLANTIKPGKRPLSSMSPIFVENNHSILIGGTPGGARIISSMLLIIISFIDKQQTEITSLISNPRYHHQYLPDEVLIEADGFNKNWVNALKEKGHEVTEANRKWGNMQLIIFDKATDKLKKASDPRAAEYVLY</sequence>
<dbReference type="GO" id="GO:0103068">
    <property type="term" value="F:leukotriene C4 gamma-glutamyl transferase activity"/>
    <property type="evidence" value="ECO:0007669"/>
    <property type="project" value="UniProtKB-EC"/>
</dbReference>
<dbReference type="PRINTS" id="PR01210">
    <property type="entry name" value="GGTRANSPTASE"/>
</dbReference>
<evidence type="ECO:0000313" key="8">
    <source>
        <dbReference type="EMBL" id="SCZ85216.1"/>
    </source>
</evidence>
<evidence type="ECO:0000256" key="6">
    <source>
        <dbReference type="PIRSR" id="PIRSR600101-2"/>
    </source>
</evidence>
<dbReference type="InterPro" id="IPR000101">
    <property type="entry name" value="GGT_peptidase"/>
</dbReference>
<feature type="binding site" evidence="6">
    <location>
        <begin position="467"/>
        <end position="468"/>
    </location>
    <ligand>
        <name>L-glutamate</name>
        <dbReference type="ChEBI" id="CHEBI:29985"/>
    </ligand>
</feature>
<dbReference type="EC" id="3.4.19.13" evidence="7"/>
<evidence type="ECO:0000256" key="7">
    <source>
        <dbReference type="RuleBase" id="RU368036"/>
    </source>
</evidence>
<comment type="catalytic activity">
    <reaction evidence="4 7">
        <text>an N-terminal (5-L-glutamyl)-[peptide] + an alpha-amino acid = 5-L-glutamyl amino acid + an N-terminal L-alpha-aminoacyl-[peptide]</text>
        <dbReference type="Rhea" id="RHEA:23904"/>
        <dbReference type="Rhea" id="RHEA-COMP:9780"/>
        <dbReference type="Rhea" id="RHEA-COMP:9795"/>
        <dbReference type="ChEBI" id="CHEBI:77644"/>
        <dbReference type="ChEBI" id="CHEBI:78597"/>
        <dbReference type="ChEBI" id="CHEBI:78599"/>
        <dbReference type="ChEBI" id="CHEBI:78608"/>
        <dbReference type="EC" id="2.3.2.2"/>
    </reaction>
</comment>
<feature type="binding site" evidence="6">
    <location>
        <begin position="414"/>
        <end position="416"/>
    </location>
    <ligand>
        <name>L-glutamate</name>
        <dbReference type="ChEBI" id="CHEBI:29985"/>
    </ligand>
</feature>
<comment type="PTM">
    <text evidence="7">Cleaved by autocatalysis into a large and a small subunit.</text>
</comment>
<dbReference type="GO" id="GO:0036374">
    <property type="term" value="F:glutathione hydrolase activity"/>
    <property type="evidence" value="ECO:0007669"/>
    <property type="project" value="UniProtKB-UniRule"/>
</dbReference>
<dbReference type="InterPro" id="IPR029055">
    <property type="entry name" value="Ntn_hydrolases_N"/>
</dbReference>